<proteinExistence type="predicted"/>
<evidence type="ECO:0000313" key="1">
    <source>
        <dbReference type="EMBL" id="TFK62152.1"/>
    </source>
</evidence>
<organism evidence="1 2">
    <name type="scientific">Pluteus cervinus</name>
    <dbReference type="NCBI Taxonomy" id="181527"/>
    <lineage>
        <taxon>Eukaryota</taxon>
        <taxon>Fungi</taxon>
        <taxon>Dikarya</taxon>
        <taxon>Basidiomycota</taxon>
        <taxon>Agaricomycotina</taxon>
        <taxon>Agaricomycetes</taxon>
        <taxon>Agaricomycetidae</taxon>
        <taxon>Agaricales</taxon>
        <taxon>Pluteineae</taxon>
        <taxon>Pluteaceae</taxon>
        <taxon>Pluteus</taxon>
    </lineage>
</organism>
<name>A0ACD3ABD6_9AGAR</name>
<gene>
    <name evidence="1" type="ORF">BDN72DRAFT_848991</name>
</gene>
<dbReference type="EMBL" id="ML208602">
    <property type="protein sequence ID" value="TFK62152.1"/>
    <property type="molecule type" value="Genomic_DNA"/>
</dbReference>
<accession>A0ACD3ABD6</accession>
<sequence length="503" mass="56730">MADHLPWIVCSLLLACAFVVEIRRKNRLPRPPGPKPWPLIGNALEIPQSRSWLTYTEWGRRYNSSLLYMSALGQHLLVINSIEDAVELLDERAPLTSDRPTIPILDMMGWESNTGLIPYGTVWRRHRKMLHQNLRKDVLGNYDPVMAQKSLELLHKFAEDPDQFMQHCKVYGSAIIMGIIYGYDLVANDDQLFLRAEHALKQGSQALLPGAFAVNTFPFLRHIPRWFPGGGFHDWAAGTKKLTLQMRNAPFDLAKEDGSLGKRSLSLVSKWLYDGNEKVDGEEDVVRDVAYAAFSAGLDTTPSTMLALIHALALHPEVQRKAYEEIVRVVGTSRLPTCQDRPSMPYLEAIYREILRWRPPVPLGVPHKSTQQEIMYKGYCIPPGTVIISNIWAMTRNEALYPDAEAFRPERFLNPDGTLNNDERVLAYGFGRRVCAGKYLAAEAVWLAMACITAAFHIGKPKDGKGNELALKVEYTDEAITRPAPFKCSITLRRDLGNLNFCA</sequence>
<keyword evidence="2" id="KW-1185">Reference proteome</keyword>
<reference evidence="1 2" key="1">
    <citation type="journal article" date="2019" name="Nat. Ecol. Evol.">
        <title>Megaphylogeny resolves global patterns of mushroom evolution.</title>
        <authorList>
            <person name="Varga T."/>
            <person name="Krizsan K."/>
            <person name="Foldi C."/>
            <person name="Dima B."/>
            <person name="Sanchez-Garcia M."/>
            <person name="Sanchez-Ramirez S."/>
            <person name="Szollosi G.J."/>
            <person name="Szarkandi J.G."/>
            <person name="Papp V."/>
            <person name="Albert L."/>
            <person name="Andreopoulos W."/>
            <person name="Angelini C."/>
            <person name="Antonin V."/>
            <person name="Barry K.W."/>
            <person name="Bougher N.L."/>
            <person name="Buchanan P."/>
            <person name="Buyck B."/>
            <person name="Bense V."/>
            <person name="Catcheside P."/>
            <person name="Chovatia M."/>
            <person name="Cooper J."/>
            <person name="Damon W."/>
            <person name="Desjardin D."/>
            <person name="Finy P."/>
            <person name="Geml J."/>
            <person name="Haridas S."/>
            <person name="Hughes K."/>
            <person name="Justo A."/>
            <person name="Karasinski D."/>
            <person name="Kautmanova I."/>
            <person name="Kiss B."/>
            <person name="Kocsube S."/>
            <person name="Kotiranta H."/>
            <person name="LaButti K.M."/>
            <person name="Lechner B.E."/>
            <person name="Liimatainen K."/>
            <person name="Lipzen A."/>
            <person name="Lukacs Z."/>
            <person name="Mihaltcheva S."/>
            <person name="Morgado L.N."/>
            <person name="Niskanen T."/>
            <person name="Noordeloos M.E."/>
            <person name="Ohm R.A."/>
            <person name="Ortiz-Santana B."/>
            <person name="Ovrebo C."/>
            <person name="Racz N."/>
            <person name="Riley R."/>
            <person name="Savchenko A."/>
            <person name="Shiryaev A."/>
            <person name="Soop K."/>
            <person name="Spirin V."/>
            <person name="Szebenyi C."/>
            <person name="Tomsovsky M."/>
            <person name="Tulloss R.E."/>
            <person name="Uehling J."/>
            <person name="Grigoriev I.V."/>
            <person name="Vagvolgyi C."/>
            <person name="Papp T."/>
            <person name="Martin F.M."/>
            <person name="Miettinen O."/>
            <person name="Hibbett D.S."/>
            <person name="Nagy L.G."/>
        </authorList>
    </citation>
    <scope>NUCLEOTIDE SEQUENCE [LARGE SCALE GENOMIC DNA]</scope>
    <source>
        <strain evidence="1 2">NL-1719</strain>
    </source>
</reference>
<protein>
    <submittedName>
        <fullName evidence="1">Cytochrome P450</fullName>
    </submittedName>
</protein>
<evidence type="ECO:0000313" key="2">
    <source>
        <dbReference type="Proteomes" id="UP000308600"/>
    </source>
</evidence>
<dbReference type="Proteomes" id="UP000308600">
    <property type="component" value="Unassembled WGS sequence"/>
</dbReference>